<dbReference type="AlphaFoldDB" id="A0A016X098"/>
<name>A0A016X098_9BILA</name>
<evidence type="ECO:0000313" key="3">
    <source>
        <dbReference type="Proteomes" id="UP000024635"/>
    </source>
</evidence>
<gene>
    <name evidence="2" type="primary">Acey_s0426.g1261</name>
    <name evidence="2" type="ORF">Y032_0426g1261</name>
</gene>
<protein>
    <submittedName>
        <fullName evidence="2">Uncharacterized protein</fullName>
    </submittedName>
</protein>
<organism evidence="2 3">
    <name type="scientific">Ancylostoma ceylanicum</name>
    <dbReference type="NCBI Taxonomy" id="53326"/>
    <lineage>
        <taxon>Eukaryota</taxon>
        <taxon>Metazoa</taxon>
        <taxon>Ecdysozoa</taxon>
        <taxon>Nematoda</taxon>
        <taxon>Chromadorea</taxon>
        <taxon>Rhabditida</taxon>
        <taxon>Rhabditina</taxon>
        <taxon>Rhabditomorpha</taxon>
        <taxon>Strongyloidea</taxon>
        <taxon>Ancylostomatidae</taxon>
        <taxon>Ancylostomatinae</taxon>
        <taxon>Ancylostoma</taxon>
    </lineage>
</organism>
<dbReference type="Proteomes" id="UP000024635">
    <property type="component" value="Unassembled WGS sequence"/>
</dbReference>
<feature type="region of interest" description="Disordered" evidence="1">
    <location>
        <begin position="30"/>
        <end position="50"/>
    </location>
</feature>
<keyword evidence="3" id="KW-1185">Reference proteome</keyword>
<accession>A0A016X098</accession>
<evidence type="ECO:0000313" key="2">
    <source>
        <dbReference type="EMBL" id="EYC45489.1"/>
    </source>
</evidence>
<proteinExistence type="predicted"/>
<dbReference type="EMBL" id="JARK01000026">
    <property type="protein sequence ID" value="EYC45489.1"/>
    <property type="molecule type" value="Genomic_DNA"/>
</dbReference>
<comment type="caution">
    <text evidence="2">The sequence shown here is derived from an EMBL/GenBank/DDBJ whole genome shotgun (WGS) entry which is preliminary data.</text>
</comment>
<reference evidence="3" key="1">
    <citation type="journal article" date="2015" name="Nat. Genet.">
        <title>The genome and transcriptome of the zoonotic hookworm Ancylostoma ceylanicum identify infection-specific gene families.</title>
        <authorList>
            <person name="Schwarz E.M."/>
            <person name="Hu Y."/>
            <person name="Antoshechkin I."/>
            <person name="Miller M.M."/>
            <person name="Sternberg P.W."/>
            <person name="Aroian R.V."/>
        </authorList>
    </citation>
    <scope>NUCLEOTIDE SEQUENCE</scope>
    <source>
        <strain evidence="3">HY135</strain>
    </source>
</reference>
<feature type="compositionally biased region" description="Basic and acidic residues" evidence="1">
    <location>
        <begin position="38"/>
        <end position="47"/>
    </location>
</feature>
<evidence type="ECO:0000256" key="1">
    <source>
        <dbReference type="SAM" id="MobiDB-lite"/>
    </source>
</evidence>
<sequence length="118" mass="13260">MDTGNGLSFFVCCKRSIDSNQHEHIKEDGVVYSDTNEDETRRREGDTHAFSPLDPPLGVFPLWTPAHPYHIADPVSMGFLIFGCPLILVESVIPPLTATCAPQWCARMHKVTNFLQYI</sequence>